<dbReference type="NCBIfam" id="TIGR02614">
    <property type="entry name" value="ftsW"/>
    <property type="match status" value="1"/>
</dbReference>
<keyword evidence="9" id="KW-0573">Peptidoglycan synthesis</keyword>
<keyword evidence="5" id="KW-0328">Glycosyltransferase</keyword>
<feature type="transmembrane region" description="Helical" evidence="22">
    <location>
        <begin position="171"/>
        <end position="188"/>
    </location>
</feature>
<feature type="transmembrane region" description="Helical" evidence="22">
    <location>
        <begin position="195"/>
        <end position="215"/>
    </location>
</feature>
<feature type="transmembrane region" description="Helical" evidence="22">
    <location>
        <begin position="15"/>
        <end position="35"/>
    </location>
</feature>
<evidence type="ECO:0000256" key="12">
    <source>
        <dbReference type="ARBA" id="ARBA00023306"/>
    </source>
</evidence>
<dbReference type="Proteomes" id="UP000787672">
    <property type="component" value="Unassembled WGS sequence"/>
</dbReference>
<gene>
    <name evidence="23" type="primary">ftsW</name>
    <name evidence="23" type="ORF">KQI82_05275</name>
</gene>
<accession>A0ABS6F7S0</accession>
<dbReference type="PANTHER" id="PTHR30474">
    <property type="entry name" value="CELL CYCLE PROTEIN"/>
    <property type="match status" value="1"/>
</dbReference>
<evidence type="ECO:0000256" key="16">
    <source>
        <dbReference type="ARBA" id="ARBA00038053"/>
    </source>
</evidence>
<dbReference type="Pfam" id="PF01098">
    <property type="entry name" value="FTSW_RODA_SPOVE"/>
    <property type="match status" value="1"/>
</dbReference>
<dbReference type="EMBL" id="JAHLQN010000001">
    <property type="protein sequence ID" value="MBU5626333.1"/>
    <property type="molecule type" value="Genomic_DNA"/>
</dbReference>
<evidence type="ECO:0000256" key="22">
    <source>
        <dbReference type="SAM" id="Phobius"/>
    </source>
</evidence>
<evidence type="ECO:0000256" key="4">
    <source>
        <dbReference type="ARBA" id="ARBA00022618"/>
    </source>
</evidence>
<keyword evidence="4" id="KW-0132">Cell division</keyword>
<feature type="transmembrane region" description="Helical" evidence="22">
    <location>
        <begin position="278"/>
        <end position="299"/>
    </location>
</feature>
<protein>
    <recommendedName>
        <fullName evidence="17">Probable peptidoglycan glycosyltransferase FtsW</fullName>
        <ecNumber evidence="19">2.4.99.28</ecNumber>
    </recommendedName>
    <alternativeName>
        <fullName evidence="18">Cell division protein FtsW</fullName>
    </alternativeName>
    <alternativeName>
        <fullName evidence="15">Cell wall polymerase</fullName>
    </alternativeName>
    <alternativeName>
        <fullName evidence="14">Peptidoglycan polymerase</fullName>
    </alternativeName>
</protein>
<comment type="similarity">
    <text evidence="16">Belongs to the SEDS family. FtsW subfamily.</text>
</comment>
<evidence type="ECO:0000256" key="19">
    <source>
        <dbReference type="ARBA" id="ARBA00044770"/>
    </source>
</evidence>
<keyword evidence="7 22" id="KW-0812">Transmembrane</keyword>
<evidence type="ECO:0000256" key="9">
    <source>
        <dbReference type="ARBA" id="ARBA00022984"/>
    </source>
</evidence>
<keyword evidence="8" id="KW-0133">Cell shape</keyword>
<comment type="catalytic activity">
    <reaction evidence="20">
        <text>[GlcNAc-(1-&gt;4)-Mur2Ac(oyl-L-Ala-gamma-D-Glu-L-Lys-D-Ala-D-Ala)](n)-di-trans,octa-cis-undecaprenyl diphosphate + beta-D-GlcNAc-(1-&gt;4)-Mur2Ac(oyl-L-Ala-gamma-D-Glu-L-Lys-D-Ala-D-Ala)-di-trans,octa-cis-undecaprenyl diphosphate = [GlcNAc-(1-&gt;4)-Mur2Ac(oyl-L-Ala-gamma-D-Glu-L-Lys-D-Ala-D-Ala)](n+1)-di-trans,octa-cis-undecaprenyl diphosphate + di-trans,octa-cis-undecaprenyl diphosphate + H(+)</text>
        <dbReference type="Rhea" id="RHEA:23708"/>
        <dbReference type="Rhea" id="RHEA-COMP:9602"/>
        <dbReference type="Rhea" id="RHEA-COMP:9603"/>
        <dbReference type="ChEBI" id="CHEBI:15378"/>
        <dbReference type="ChEBI" id="CHEBI:58405"/>
        <dbReference type="ChEBI" id="CHEBI:60033"/>
        <dbReference type="ChEBI" id="CHEBI:78435"/>
        <dbReference type="EC" id="2.4.99.28"/>
    </reaction>
</comment>
<keyword evidence="12" id="KW-0131">Cell cycle</keyword>
<evidence type="ECO:0000256" key="1">
    <source>
        <dbReference type="ARBA" id="ARBA00004651"/>
    </source>
</evidence>
<evidence type="ECO:0000256" key="7">
    <source>
        <dbReference type="ARBA" id="ARBA00022692"/>
    </source>
</evidence>
<evidence type="ECO:0000313" key="24">
    <source>
        <dbReference type="Proteomes" id="UP000787672"/>
    </source>
</evidence>
<feature type="transmembrane region" description="Helical" evidence="22">
    <location>
        <begin position="344"/>
        <end position="365"/>
    </location>
</feature>
<reference evidence="23 24" key="1">
    <citation type="submission" date="2021-06" db="EMBL/GenBank/DDBJ databases">
        <authorList>
            <person name="Sun Q."/>
            <person name="Li D."/>
        </authorList>
    </citation>
    <scope>NUCLEOTIDE SEQUENCE [LARGE SCALE GENOMIC DNA]</scope>
    <source>
        <strain evidence="23 24">MSJ-2</strain>
    </source>
</reference>
<dbReference type="InterPro" id="IPR013437">
    <property type="entry name" value="FtsW"/>
</dbReference>
<proteinExistence type="inferred from homology"/>
<evidence type="ECO:0000256" key="8">
    <source>
        <dbReference type="ARBA" id="ARBA00022960"/>
    </source>
</evidence>
<comment type="pathway">
    <text evidence="2">Cell wall biogenesis; peptidoglycan biosynthesis.</text>
</comment>
<feature type="transmembrane region" description="Helical" evidence="22">
    <location>
        <begin position="56"/>
        <end position="73"/>
    </location>
</feature>
<comment type="function">
    <text evidence="21">Peptidoglycan polymerase that is essential for cell division.</text>
</comment>
<keyword evidence="11 22" id="KW-0472">Membrane</keyword>
<evidence type="ECO:0000256" key="17">
    <source>
        <dbReference type="ARBA" id="ARBA00041185"/>
    </source>
</evidence>
<dbReference type="PANTHER" id="PTHR30474:SF2">
    <property type="entry name" value="PEPTIDOGLYCAN GLYCOSYLTRANSFERASE FTSW-RELATED"/>
    <property type="match status" value="1"/>
</dbReference>
<evidence type="ECO:0000256" key="5">
    <source>
        <dbReference type="ARBA" id="ARBA00022676"/>
    </source>
</evidence>
<feature type="transmembrane region" description="Helical" evidence="22">
    <location>
        <begin position="311"/>
        <end position="332"/>
    </location>
</feature>
<comment type="caution">
    <text evidence="23">The sequence shown here is derived from an EMBL/GenBank/DDBJ whole genome shotgun (WGS) entry which is preliminary data.</text>
</comment>
<dbReference type="EC" id="2.4.99.28" evidence="19"/>
<keyword evidence="10 22" id="KW-1133">Transmembrane helix</keyword>
<evidence type="ECO:0000256" key="3">
    <source>
        <dbReference type="ARBA" id="ARBA00022475"/>
    </source>
</evidence>
<keyword evidence="3" id="KW-1003">Cell membrane</keyword>
<organism evidence="23 24">
    <name type="scientific">Dysosmobacter acutus</name>
    <dbReference type="NCBI Taxonomy" id="2841504"/>
    <lineage>
        <taxon>Bacteria</taxon>
        <taxon>Bacillati</taxon>
        <taxon>Bacillota</taxon>
        <taxon>Clostridia</taxon>
        <taxon>Eubacteriales</taxon>
        <taxon>Oscillospiraceae</taxon>
        <taxon>Dysosmobacter</taxon>
    </lineage>
</organism>
<feature type="transmembrane region" description="Helical" evidence="22">
    <location>
        <begin position="79"/>
        <end position="101"/>
    </location>
</feature>
<evidence type="ECO:0000256" key="21">
    <source>
        <dbReference type="ARBA" id="ARBA00049966"/>
    </source>
</evidence>
<name>A0ABS6F7S0_9FIRM</name>
<evidence type="ECO:0000256" key="14">
    <source>
        <dbReference type="ARBA" id="ARBA00032370"/>
    </source>
</evidence>
<dbReference type="InterPro" id="IPR001182">
    <property type="entry name" value="FtsW/RodA"/>
</dbReference>
<comment type="subcellular location">
    <subcellularLocation>
        <location evidence="1">Cell membrane</location>
        <topology evidence="1">Multi-pass membrane protein</topology>
    </subcellularLocation>
</comment>
<evidence type="ECO:0000256" key="13">
    <source>
        <dbReference type="ARBA" id="ARBA00023316"/>
    </source>
</evidence>
<evidence type="ECO:0000256" key="6">
    <source>
        <dbReference type="ARBA" id="ARBA00022679"/>
    </source>
</evidence>
<sequence>MERLSREAAKGPVDVPFLLLVLLLMGIGLVMLLSASFPSAYYEEGNPTKYFMRQSVFAAMGVAGMIIVSRINYQRFRGVAKLALFGAVLLLILVIIPGVGVTHNNATRWLRIGPLEFQPSELAKLGVVLYFSDSISKKKDKMQTLRYGIAPYAVILLAIAALMMLEPHLSGTVLILGTGAALMLVGGIEWKWVGGVLAAAAAGAYLLIGVVGYGASRIAMWKDPWIDSLGDGYQMVQSYLAIGSGGLFGVGLGKSRQKYLYLPEEHNDFIFSVVCEELGLIGATIIMVLFALLILRGYWIALQARDRFGSLLVVGVTTLLAMQTFLNIAVVSGLVPATGISLPFFSYGGTALLIQLVEMGIVLSVSRQMKPSRAG</sequence>
<evidence type="ECO:0000256" key="2">
    <source>
        <dbReference type="ARBA" id="ARBA00004752"/>
    </source>
</evidence>
<evidence type="ECO:0000256" key="15">
    <source>
        <dbReference type="ARBA" id="ARBA00033270"/>
    </source>
</evidence>
<feature type="transmembrane region" description="Helical" evidence="22">
    <location>
        <begin position="145"/>
        <end position="165"/>
    </location>
</feature>
<evidence type="ECO:0000313" key="23">
    <source>
        <dbReference type="EMBL" id="MBU5626333.1"/>
    </source>
</evidence>
<evidence type="ECO:0000256" key="20">
    <source>
        <dbReference type="ARBA" id="ARBA00049902"/>
    </source>
</evidence>
<keyword evidence="24" id="KW-1185">Reference proteome</keyword>
<evidence type="ECO:0000256" key="10">
    <source>
        <dbReference type="ARBA" id="ARBA00022989"/>
    </source>
</evidence>
<evidence type="ECO:0000256" key="18">
    <source>
        <dbReference type="ARBA" id="ARBA00041418"/>
    </source>
</evidence>
<keyword evidence="13" id="KW-0961">Cell wall biogenesis/degradation</keyword>
<keyword evidence="6" id="KW-0808">Transferase</keyword>
<evidence type="ECO:0000256" key="11">
    <source>
        <dbReference type="ARBA" id="ARBA00023136"/>
    </source>
</evidence>